<dbReference type="InterPro" id="IPR019285">
    <property type="entry name" value="DUF2336"/>
</dbReference>
<dbReference type="EMBL" id="BAAADD010000005">
    <property type="protein sequence ID" value="GAA0571124.1"/>
    <property type="molecule type" value="Genomic_DNA"/>
</dbReference>
<dbReference type="Pfam" id="PF10098">
    <property type="entry name" value="DUF2336"/>
    <property type="match status" value="1"/>
</dbReference>
<proteinExistence type="predicted"/>
<evidence type="ECO:0000313" key="1">
    <source>
        <dbReference type="EMBL" id="GAA0571124.1"/>
    </source>
</evidence>
<reference evidence="2" key="1">
    <citation type="journal article" date="2019" name="Int. J. Syst. Evol. Microbiol.">
        <title>The Global Catalogue of Microorganisms (GCM) 10K type strain sequencing project: providing services to taxonomists for standard genome sequencing and annotation.</title>
        <authorList>
            <consortium name="The Broad Institute Genomics Platform"/>
            <consortium name="The Broad Institute Genome Sequencing Center for Infectious Disease"/>
            <person name="Wu L."/>
            <person name="Ma J."/>
        </authorList>
    </citation>
    <scope>NUCLEOTIDE SEQUENCE [LARGE SCALE GENOMIC DNA]</scope>
    <source>
        <strain evidence="2">JCM 15089</strain>
    </source>
</reference>
<comment type="caution">
    <text evidence="1">The sequence shown here is derived from an EMBL/GenBank/DDBJ whole genome shotgun (WGS) entry which is preliminary data.</text>
</comment>
<gene>
    <name evidence="1" type="ORF">GCM10008942_19790</name>
</gene>
<organism evidence="1 2">
    <name type="scientific">Rhizomicrobium electricum</name>
    <dbReference type="NCBI Taxonomy" id="480070"/>
    <lineage>
        <taxon>Bacteria</taxon>
        <taxon>Pseudomonadati</taxon>
        <taxon>Pseudomonadota</taxon>
        <taxon>Alphaproteobacteria</taxon>
        <taxon>Micropepsales</taxon>
        <taxon>Micropepsaceae</taxon>
        <taxon>Rhizomicrobium</taxon>
    </lineage>
</organism>
<evidence type="ECO:0000313" key="2">
    <source>
        <dbReference type="Proteomes" id="UP001499951"/>
    </source>
</evidence>
<sequence>MSDMGRLAQLAANPQDTTREEIYLAVASLYRVQGNHLNNREKDLMREILQRLTRDVEMAIRIALAERLAEDTSAPTDLILLLADDRIEVARPVILRSPLLTDEDMLRLIAESDVGHQEAVAARPHIGETVSAALAESENETVLVTLVRNATARISGATYEVLVDKSRKFVALQEPIVHRQDLPPVLATKMCGWVSDVLKTYIVRNYPIEHAKLDAAMASAEHSLNSGPSAPRPTPTESAQKLVEKLYTAGQLRAGFLLRVLHQGQIDIFDLAFAKLLDLPLHETRRTLYERGPKPVALACRAVGIDRCVFATVFKLSRQARLMKPVLTAADMQIVDGAFSTYTKTAAYEELQAMAKKG</sequence>
<dbReference type="InterPro" id="IPR011989">
    <property type="entry name" value="ARM-like"/>
</dbReference>
<accession>A0ABP3PS93</accession>
<protein>
    <submittedName>
        <fullName evidence="1">DUF2336 domain-containing protein</fullName>
    </submittedName>
</protein>
<dbReference type="Proteomes" id="UP001499951">
    <property type="component" value="Unassembled WGS sequence"/>
</dbReference>
<keyword evidence="2" id="KW-1185">Reference proteome</keyword>
<dbReference type="Gene3D" id="1.25.10.10">
    <property type="entry name" value="Leucine-rich Repeat Variant"/>
    <property type="match status" value="1"/>
</dbReference>
<name>A0ABP3PS93_9PROT</name>